<dbReference type="Proteomes" id="UP001442364">
    <property type="component" value="Unassembled WGS sequence"/>
</dbReference>
<protein>
    <recommendedName>
        <fullName evidence="3">Sigma-70 family RNA polymerase sigma factor</fullName>
    </recommendedName>
</protein>
<dbReference type="EMBL" id="JBBMER010000004">
    <property type="protein sequence ID" value="MEQ2379530.1"/>
    <property type="molecule type" value="Genomic_DNA"/>
</dbReference>
<gene>
    <name evidence="1" type="ORF">WMO14_06520</name>
</gene>
<sequence length="148" mass="17924">MAADIREALIQYCDIKQEYDYIRTRRDKLIREIEKMEKEQMSVIDSVTGGDGGIQHYKIEGYPYPEYSRKRTLLIARESQLQKYEIKLLKITNEVEEFIEKIENSRIRRMIEYRFLDDLTWIQVAQRMGKHHTEESCRKAIERFLKEI</sequence>
<reference evidence="1 2" key="1">
    <citation type="submission" date="2024-03" db="EMBL/GenBank/DDBJ databases">
        <title>Human intestinal bacterial collection.</title>
        <authorList>
            <person name="Pauvert C."/>
            <person name="Hitch T.C.A."/>
            <person name="Clavel T."/>
        </authorList>
    </citation>
    <scope>NUCLEOTIDE SEQUENCE [LARGE SCALE GENOMIC DNA]</scope>
    <source>
        <strain evidence="1 2">CLA-AA-H255</strain>
    </source>
</reference>
<evidence type="ECO:0000313" key="1">
    <source>
        <dbReference type="EMBL" id="MEQ2379530.1"/>
    </source>
</evidence>
<proteinExistence type="predicted"/>
<accession>A0ABV1BUV6</accession>
<comment type="caution">
    <text evidence="1">The sequence shown here is derived from an EMBL/GenBank/DDBJ whole genome shotgun (WGS) entry which is preliminary data.</text>
</comment>
<evidence type="ECO:0000313" key="2">
    <source>
        <dbReference type="Proteomes" id="UP001442364"/>
    </source>
</evidence>
<evidence type="ECO:0008006" key="3">
    <source>
        <dbReference type="Google" id="ProtNLM"/>
    </source>
</evidence>
<dbReference type="RefSeq" id="WP_116443940.1">
    <property type="nucleotide sequence ID" value="NZ_JBBMER010000004.1"/>
</dbReference>
<keyword evidence="2" id="KW-1185">Reference proteome</keyword>
<name>A0ABV1BUV6_9FIRM</name>
<organism evidence="1 2">
    <name type="scientific">[Lactobacillus] rogosae</name>
    <dbReference type="NCBI Taxonomy" id="706562"/>
    <lineage>
        <taxon>Bacteria</taxon>
        <taxon>Bacillati</taxon>
        <taxon>Bacillota</taxon>
        <taxon>Clostridia</taxon>
        <taxon>Lachnospirales</taxon>
        <taxon>Lachnospiraceae</taxon>
        <taxon>Lachnospira</taxon>
    </lineage>
</organism>